<evidence type="ECO:0000259" key="4">
    <source>
        <dbReference type="Pfam" id="PF26558"/>
    </source>
</evidence>
<keyword evidence="2" id="KW-0057">Aromatic amino acid biosynthesis</keyword>
<name>A0A0F9PUW3_9ZZZZ</name>
<dbReference type="AlphaFoldDB" id="A0A0F9PUW3"/>
<proteinExistence type="predicted"/>
<keyword evidence="1" id="KW-0028">Amino-acid biosynthesis</keyword>
<feature type="domain" description="3-dehydroquinate synthase N-terminal" evidence="3">
    <location>
        <begin position="8"/>
        <end position="81"/>
    </location>
</feature>
<dbReference type="GO" id="GO:0008652">
    <property type="term" value="P:amino acid biosynthetic process"/>
    <property type="evidence" value="ECO:0007669"/>
    <property type="project" value="UniProtKB-KW"/>
</dbReference>
<evidence type="ECO:0000259" key="3">
    <source>
        <dbReference type="Pfam" id="PF01959"/>
    </source>
</evidence>
<evidence type="ECO:0000256" key="1">
    <source>
        <dbReference type="ARBA" id="ARBA00022605"/>
    </source>
</evidence>
<dbReference type="GO" id="GO:0003856">
    <property type="term" value="F:3-dehydroquinate synthase activity"/>
    <property type="evidence" value="ECO:0007669"/>
    <property type="project" value="InterPro"/>
</dbReference>
<gene>
    <name evidence="5" type="ORF">LCGC14_0783810</name>
</gene>
<dbReference type="Pfam" id="PF01959">
    <property type="entry name" value="DHQS"/>
    <property type="match status" value="1"/>
</dbReference>
<dbReference type="PANTHER" id="PTHR33563:SF1">
    <property type="entry name" value="3-DEHYDROQUINATE SYNTHASE"/>
    <property type="match status" value="1"/>
</dbReference>
<evidence type="ECO:0000256" key="2">
    <source>
        <dbReference type="ARBA" id="ARBA00023141"/>
    </source>
</evidence>
<feature type="non-terminal residue" evidence="5">
    <location>
        <position position="1"/>
    </location>
</feature>
<feature type="domain" description="3-dehydroquinate synthase C-terminal" evidence="4">
    <location>
        <begin position="93"/>
        <end position="277"/>
    </location>
</feature>
<evidence type="ECO:0000313" key="5">
    <source>
        <dbReference type="EMBL" id="KKN35410.1"/>
    </source>
</evidence>
<dbReference type="Pfam" id="PF26558">
    <property type="entry name" value="DHQS_2nd"/>
    <property type="match status" value="1"/>
</dbReference>
<dbReference type="GO" id="GO:0016491">
    <property type="term" value="F:oxidoreductase activity"/>
    <property type="evidence" value="ECO:0007669"/>
    <property type="project" value="InterPro"/>
</dbReference>
<comment type="caution">
    <text evidence="5">The sequence shown here is derived from an EMBL/GenBank/DDBJ whole genome shotgun (WGS) entry which is preliminary data.</text>
</comment>
<evidence type="ECO:0008006" key="6">
    <source>
        <dbReference type="Google" id="ProtNLM"/>
    </source>
</evidence>
<sequence length="277" mass="30380">RAILNLSKGNQVDFVIVSAKDWKIIPFENLIADMHSNDTELIAAVDTVKEAELMLKTLEIGVDGILFAPLSANDIIELKNLLYPVFHIDLTKARITGIEIIPEAERVCIDSTSLLHIGEGFLIGSTAKGFCLVHSETFETEFVASRPFRVNAGDVSAYVIVPDEDPEKLYRTKYLSELKGGDKVLAVTNKGEARIVSIGRVKIETRPMLRFALEVSLGDKKIPIYSICQNAETIRLVGEDGKAKPVVDIKVGDEVLVHIGPGATHFGTAIKETIIEK</sequence>
<accession>A0A0F9PUW3</accession>
<dbReference type="InterPro" id="IPR056179">
    <property type="entry name" value="DHQS_C"/>
</dbReference>
<dbReference type="PANTHER" id="PTHR33563">
    <property type="match status" value="1"/>
</dbReference>
<protein>
    <recommendedName>
        <fullName evidence="6">3-dehydroquinate synthase II</fullName>
    </recommendedName>
</protein>
<organism evidence="5">
    <name type="scientific">marine sediment metagenome</name>
    <dbReference type="NCBI Taxonomy" id="412755"/>
    <lineage>
        <taxon>unclassified sequences</taxon>
        <taxon>metagenomes</taxon>
        <taxon>ecological metagenomes</taxon>
    </lineage>
</organism>
<dbReference type="GO" id="GO:0009073">
    <property type="term" value="P:aromatic amino acid family biosynthetic process"/>
    <property type="evidence" value="ECO:0007669"/>
    <property type="project" value="UniProtKB-KW"/>
</dbReference>
<reference evidence="5" key="1">
    <citation type="journal article" date="2015" name="Nature">
        <title>Complex archaea that bridge the gap between prokaryotes and eukaryotes.</title>
        <authorList>
            <person name="Spang A."/>
            <person name="Saw J.H."/>
            <person name="Jorgensen S.L."/>
            <person name="Zaremba-Niedzwiedzka K."/>
            <person name="Martijn J."/>
            <person name="Lind A.E."/>
            <person name="van Eijk R."/>
            <person name="Schleper C."/>
            <person name="Guy L."/>
            <person name="Ettema T.J."/>
        </authorList>
    </citation>
    <scope>NUCLEOTIDE SEQUENCE</scope>
</reference>
<dbReference type="InterPro" id="IPR030960">
    <property type="entry name" value="DHQS/DOIS_N"/>
</dbReference>
<dbReference type="InterPro" id="IPR002812">
    <property type="entry name" value="DHQS"/>
</dbReference>
<dbReference type="EMBL" id="LAZR01002039">
    <property type="protein sequence ID" value="KKN35410.1"/>
    <property type="molecule type" value="Genomic_DNA"/>
</dbReference>